<dbReference type="PANTHER" id="PTHR12358">
    <property type="entry name" value="SPHINGOSINE KINASE"/>
    <property type="match status" value="1"/>
</dbReference>
<sequence>MLDTGDRLLSSGDSHRDLGILESQEILSQPISVTCGKEVFTAQIQPDGRISVSPKGRRQVWSAESGLLAKLLQLCAVTSPGTQIEGEELIGGIVVQRSFQLWSCSQHGSGKKPTRVLRKSHFYQCESREKAEDFVLRARRQSSWSTSTSAPSIVVIINPHSGTGRAAQRYKEVVRPILAAAGLQVLEHTTTHAGHATAIVQELELSGLRAVVMVGGDGTVWEALQGYMSRPDWRDAVRVPLAQLPAGSGNALAANAGGWSLVTAAWAVCKGRSSPFDVFSVVQPPGKRKFGFLSVAYGMITNLDIGTEHLRWLGPLRFTYGALRQIILRSDWAIRMAYYPLETAAPEVSGTELDGPATPILDALDLNAARPMDNPGSLPQDWRMVPEDTVQMCVACNLPWLDLDNQVAPQAGFSTGGLDLVYTSQMQRWQGLQILLKASDGSHLQVPGVRLIKMKALMLEPLSSGTWLAVDGEAIPRERVYIEVHPGLCQVITA</sequence>
<organism evidence="6 7">
    <name type="scientific">Apatococcus fuscideae</name>
    <dbReference type="NCBI Taxonomy" id="2026836"/>
    <lineage>
        <taxon>Eukaryota</taxon>
        <taxon>Viridiplantae</taxon>
        <taxon>Chlorophyta</taxon>
        <taxon>core chlorophytes</taxon>
        <taxon>Trebouxiophyceae</taxon>
        <taxon>Chlorellales</taxon>
        <taxon>Chlorellaceae</taxon>
        <taxon>Apatococcus</taxon>
    </lineage>
</organism>
<name>A0AAW1RRH9_9CHLO</name>
<dbReference type="Pfam" id="PF19279">
    <property type="entry name" value="YegS_C"/>
    <property type="match status" value="1"/>
</dbReference>
<dbReference type="GO" id="GO:0046512">
    <property type="term" value="P:sphingosine biosynthetic process"/>
    <property type="evidence" value="ECO:0007669"/>
    <property type="project" value="TreeGrafter"/>
</dbReference>
<dbReference type="AlphaFoldDB" id="A0AAW1RRH9"/>
<dbReference type="GO" id="GO:0005737">
    <property type="term" value="C:cytoplasm"/>
    <property type="evidence" value="ECO:0007669"/>
    <property type="project" value="TreeGrafter"/>
</dbReference>
<dbReference type="PANTHER" id="PTHR12358:SF31">
    <property type="entry name" value="ACYLGLYCEROL KINASE, MITOCHONDRIAL"/>
    <property type="match status" value="1"/>
</dbReference>
<evidence type="ECO:0000256" key="1">
    <source>
        <dbReference type="ARBA" id="ARBA00022679"/>
    </source>
</evidence>
<dbReference type="InterPro" id="IPR050187">
    <property type="entry name" value="Lipid_Phosphate_FormReg"/>
</dbReference>
<protein>
    <recommendedName>
        <fullName evidence="5">DAGKc domain-containing protein</fullName>
    </recommendedName>
</protein>
<keyword evidence="1" id="KW-0808">Transferase</keyword>
<evidence type="ECO:0000259" key="5">
    <source>
        <dbReference type="PROSITE" id="PS50146"/>
    </source>
</evidence>
<evidence type="ECO:0000256" key="2">
    <source>
        <dbReference type="ARBA" id="ARBA00022741"/>
    </source>
</evidence>
<comment type="caution">
    <text evidence="6">The sequence shown here is derived from an EMBL/GenBank/DDBJ whole genome shotgun (WGS) entry which is preliminary data.</text>
</comment>
<feature type="domain" description="DAGKc" evidence="5">
    <location>
        <begin position="148"/>
        <end position="285"/>
    </location>
</feature>
<reference evidence="6 7" key="1">
    <citation type="journal article" date="2024" name="Nat. Commun.">
        <title>Phylogenomics reveals the evolutionary origins of lichenization in chlorophyte algae.</title>
        <authorList>
            <person name="Puginier C."/>
            <person name="Libourel C."/>
            <person name="Otte J."/>
            <person name="Skaloud P."/>
            <person name="Haon M."/>
            <person name="Grisel S."/>
            <person name="Petersen M."/>
            <person name="Berrin J.G."/>
            <person name="Delaux P.M."/>
            <person name="Dal Grande F."/>
            <person name="Keller J."/>
        </authorList>
    </citation>
    <scope>NUCLEOTIDE SEQUENCE [LARGE SCALE GENOMIC DNA]</scope>
    <source>
        <strain evidence="6 7">SAG 2523</strain>
    </source>
</reference>
<evidence type="ECO:0000313" key="7">
    <source>
        <dbReference type="Proteomes" id="UP001485043"/>
    </source>
</evidence>
<dbReference type="InterPro" id="IPR016064">
    <property type="entry name" value="NAD/diacylglycerol_kinase_sf"/>
</dbReference>
<evidence type="ECO:0000256" key="3">
    <source>
        <dbReference type="ARBA" id="ARBA00022777"/>
    </source>
</evidence>
<gene>
    <name evidence="6" type="ORF">WJX84_005591</name>
</gene>
<dbReference type="Pfam" id="PF00781">
    <property type="entry name" value="DAGK_cat"/>
    <property type="match status" value="1"/>
</dbReference>
<keyword evidence="2" id="KW-0547">Nucleotide-binding</keyword>
<keyword evidence="3" id="KW-0418">Kinase</keyword>
<dbReference type="InterPro" id="IPR017438">
    <property type="entry name" value="ATP-NAD_kinase_N"/>
</dbReference>
<evidence type="ECO:0000256" key="4">
    <source>
        <dbReference type="ARBA" id="ARBA00022840"/>
    </source>
</evidence>
<accession>A0AAW1RRH9</accession>
<dbReference type="EMBL" id="JALJOV010002003">
    <property type="protein sequence ID" value="KAK9836393.1"/>
    <property type="molecule type" value="Genomic_DNA"/>
</dbReference>
<keyword evidence="7" id="KW-1185">Reference proteome</keyword>
<keyword evidence="4" id="KW-0067">ATP-binding</keyword>
<dbReference type="InterPro" id="IPR045540">
    <property type="entry name" value="YegS/DAGK_C"/>
</dbReference>
<dbReference type="PROSITE" id="PS50146">
    <property type="entry name" value="DAGK"/>
    <property type="match status" value="1"/>
</dbReference>
<dbReference type="SMART" id="SM00046">
    <property type="entry name" value="DAGKc"/>
    <property type="match status" value="1"/>
</dbReference>
<dbReference type="GO" id="GO:0005524">
    <property type="term" value="F:ATP binding"/>
    <property type="evidence" value="ECO:0007669"/>
    <property type="project" value="UniProtKB-KW"/>
</dbReference>
<dbReference type="InterPro" id="IPR001206">
    <property type="entry name" value="Diacylglycerol_kinase_cat_dom"/>
</dbReference>
<dbReference type="GO" id="GO:0001727">
    <property type="term" value="F:lipid kinase activity"/>
    <property type="evidence" value="ECO:0007669"/>
    <property type="project" value="TreeGrafter"/>
</dbReference>
<dbReference type="Proteomes" id="UP001485043">
    <property type="component" value="Unassembled WGS sequence"/>
</dbReference>
<dbReference type="Gene3D" id="3.40.50.10330">
    <property type="entry name" value="Probable inorganic polyphosphate/atp-NAD kinase, domain 1"/>
    <property type="match status" value="1"/>
</dbReference>
<dbReference type="GO" id="GO:0016020">
    <property type="term" value="C:membrane"/>
    <property type="evidence" value="ECO:0007669"/>
    <property type="project" value="TreeGrafter"/>
</dbReference>
<evidence type="ECO:0000313" key="6">
    <source>
        <dbReference type="EMBL" id="KAK9836393.1"/>
    </source>
</evidence>
<dbReference type="Gene3D" id="2.60.200.40">
    <property type="match status" value="1"/>
</dbReference>
<dbReference type="SUPFAM" id="SSF111331">
    <property type="entry name" value="NAD kinase/diacylglycerol kinase-like"/>
    <property type="match status" value="1"/>
</dbReference>
<proteinExistence type="predicted"/>